<dbReference type="AlphaFoldDB" id="A0A0J9CUX0"/>
<keyword evidence="1 5" id="KW-0732">Signal</keyword>
<dbReference type="Gene3D" id="3.40.30.10">
    <property type="entry name" value="Glutaredoxin"/>
    <property type="match status" value="1"/>
</dbReference>
<dbReference type="InterPro" id="IPR017937">
    <property type="entry name" value="Thioredoxin_CS"/>
</dbReference>
<dbReference type="GO" id="GO:0015036">
    <property type="term" value="F:disulfide oxidoreductase activity"/>
    <property type="evidence" value="ECO:0007669"/>
    <property type="project" value="UniProtKB-ARBA"/>
</dbReference>
<dbReference type="SUPFAM" id="SSF52833">
    <property type="entry name" value="Thioredoxin-like"/>
    <property type="match status" value="1"/>
</dbReference>
<accession>A0A0J9CUX0</accession>
<evidence type="ECO:0000256" key="4">
    <source>
        <dbReference type="ARBA" id="ARBA00023284"/>
    </source>
</evidence>
<evidence type="ECO:0000313" key="9">
    <source>
        <dbReference type="Proteomes" id="UP000037029"/>
    </source>
</evidence>
<dbReference type="PANTHER" id="PTHR13887">
    <property type="entry name" value="GLUTATHIONE S-TRANSFERASE KAPPA"/>
    <property type="match status" value="1"/>
</dbReference>
<dbReference type="InterPro" id="IPR001853">
    <property type="entry name" value="DSBA-like_thioredoxin_dom"/>
</dbReference>
<sequence>MNRRNLLFPGILAALAFAVPMTPAVGQQQPDLSRKAVIDDPVAPKRAGTAYDVTVVEFFDYNCPYCRRMEPVLNALLRSDPKVRIVYRDWPIFGPASREASRAAVASQWQGRHAAFHGALLASPARLDSAAIRAAAVKAKVDWPRLQRDLKTRGAEIDALLTRTNGIAEAIGFNGTPALIVGSQVVAGAVDLPTLRRLVATARSKPAGR</sequence>
<feature type="chain" id="PRO_5015041662" evidence="5">
    <location>
        <begin position="19"/>
        <end position="209"/>
    </location>
</feature>
<dbReference type="PROSITE" id="PS00194">
    <property type="entry name" value="THIOREDOXIN_1"/>
    <property type="match status" value="1"/>
</dbReference>
<dbReference type="PROSITE" id="PS51352">
    <property type="entry name" value="THIOREDOXIN_2"/>
    <property type="match status" value="1"/>
</dbReference>
<keyword evidence="3" id="KW-1015">Disulfide bond</keyword>
<dbReference type="Pfam" id="PF01323">
    <property type="entry name" value="DSBA"/>
    <property type="match status" value="1"/>
</dbReference>
<feature type="domain" description="Thioredoxin" evidence="6">
    <location>
        <begin position="23"/>
        <end position="204"/>
    </location>
</feature>
<geneLocation type="plasmid" evidence="8">
    <name>pSES189</name>
</geneLocation>
<dbReference type="InterPro" id="IPR013766">
    <property type="entry name" value="Thioredoxin_domain"/>
</dbReference>
<evidence type="ECO:0000256" key="5">
    <source>
        <dbReference type="SAM" id="SignalP"/>
    </source>
</evidence>
<dbReference type="RefSeq" id="WP_048939562.1">
    <property type="nucleotide sequence ID" value="NZ_CP020927.1"/>
</dbReference>
<evidence type="ECO:0000256" key="2">
    <source>
        <dbReference type="ARBA" id="ARBA00023002"/>
    </source>
</evidence>
<reference evidence="8 9" key="1">
    <citation type="submission" date="2017-04" db="EMBL/GenBank/DDBJ databases">
        <title>Characterization, genome and methylation analysis of a phthalic acid esters degrading strain Sphingobium yanoikuyae SHJ.</title>
        <authorList>
            <person name="Feng L."/>
        </authorList>
    </citation>
    <scope>NUCLEOTIDE SEQUENCE [LARGE SCALE GENOMIC DNA]</scope>
    <source>
        <strain evidence="8 9">SHJ</strain>
        <plasmid evidence="9">Plasmid pses189</plasmid>
        <plasmid evidence="8">pSES189</plasmid>
    </source>
</reference>
<evidence type="ECO:0000256" key="3">
    <source>
        <dbReference type="ARBA" id="ARBA00023157"/>
    </source>
</evidence>
<organism evidence="8 9">
    <name type="scientific">Sphingobium yanoikuyae</name>
    <name type="common">Sphingomonas yanoikuyae</name>
    <dbReference type="NCBI Taxonomy" id="13690"/>
    <lineage>
        <taxon>Bacteria</taxon>
        <taxon>Pseudomonadati</taxon>
        <taxon>Pseudomonadota</taxon>
        <taxon>Alphaproteobacteria</taxon>
        <taxon>Sphingomonadales</taxon>
        <taxon>Sphingomonadaceae</taxon>
        <taxon>Sphingobium</taxon>
    </lineage>
</organism>
<keyword evidence="8" id="KW-0614">Plasmid</keyword>
<dbReference type="EMBL" id="CP020927">
    <property type="protein sequence ID" value="ATP21970.1"/>
    <property type="molecule type" value="Genomic_DNA"/>
</dbReference>
<evidence type="ECO:0000256" key="1">
    <source>
        <dbReference type="ARBA" id="ARBA00022729"/>
    </source>
</evidence>
<dbReference type="InterPro" id="IPR036249">
    <property type="entry name" value="Thioredoxin-like_sf"/>
</dbReference>
<keyword evidence="4" id="KW-0676">Redox-active center</keyword>
<proteinExistence type="predicted"/>
<protein>
    <submittedName>
        <fullName evidence="8">Disulfide bond formation protein DsbA</fullName>
    </submittedName>
</protein>
<dbReference type="PANTHER" id="PTHR13887:SF14">
    <property type="entry name" value="DISULFIDE BOND FORMATION PROTEIN D"/>
    <property type="match status" value="1"/>
</dbReference>
<keyword evidence="2" id="KW-0560">Oxidoreductase</keyword>
<evidence type="ECO:0000259" key="6">
    <source>
        <dbReference type="PROSITE" id="PS51352"/>
    </source>
</evidence>
<dbReference type="Proteomes" id="UP000037029">
    <property type="component" value="Plasmid pses189"/>
</dbReference>
<feature type="signal peptide" evidence="5">
    <location>
        <begin position="1"/>
        <end position="18"/>
    </location>
</feature>
<dbReference type="EMBL" id="CP020927">
    <property type="protein sequence ID" value="ATP21936.1"/>
    <property type="molecule type" value="Genomic_DNA"/>
</dbReference>
<name>A0A0J9CUX0_SPHYA</name>
<dbReference type="CDD" id="cd03023">
    <property type="entry name" value="DsbA_Com1_like"/>
    <property type="match status" value="1"/>
</dbReference>
<gene>
    <name evidence="7" type="ORF">BV87_26075</name>
    <name evidence="8" type="ORF">BV87_26315</name>
</gene>
<geneLocation type="plasmid" evidence="9">
    <name>pses189</name>
</geneLocation>
<evidence type="ECO:0000313" key="8">
    <source>
        <dbReference type="EMBL" id="ATP21970.1"/>
    </source>
</evidence>
<evidence type="ECO:0000313" key="7">
    <source>
        <dbReference type="EMBL" id="ATP21936.1"/>
    </source>
</evidence>